<proteinExistence type="inferred from homology"/>
<gene>
    <name evidence="11" type="primary">psd</name>
    <name evidence="13" type="ORF">C4520_19225</name>
</gene>
<evidence type="ECO:0000256" key="10">
    <source>
        <dbReference type="ARBA" id="ARBA00023317"/>
    </source>
</evidence>
<sequence length="216" mass="23290">MKIPVAKEGYKILFACAALGIAGGFVHPALFAVGAFFGSFSLYFFRDPERSLQVLPGQIVAPADGKVVAIDEVQEREFLGMRCKRISIFLSIFNVHINRAPIGGRVEMVKYTPGKFAFANTIDASARNENNFIGIDGGDVRVAVKQIAGAVARRIICYCRPAQDIAAGERIGMIRFGSRTELYLPLDCEVLVAVGETVRGGISLVGAYDATIAKKA</sequence>
<keyword evidence="8 11" id="KW-0456">Lyase</keyword>
<evidence type="ECO:0000256" key="2">
    <source>
        <dbReference type="ARBA" id="ARBA00022516"/>
    </source>
</evidence>
<dbReference type="GO" id="GO:0005886">
    <property type="term" value="C:plasma membrane"/>
    <property type="evidence" value="ECO:0007669"/>
    <property type="project" value="UniProtKB-SubCell"/>
</dbReference>
<feature type="chain" id="PRO_5023473290" description="Phosphatidylserine decarboxylase beta chain" evidence="11">
    <location>
        <begin position="1"/>
        <end position="177"/>
    </location>
</feature>
<organism evidence="13 14">
    <name type="scientific">Abyssobacteria bacterium (strain SURF_5)</name>
    <dbReference type="NCBI Taxonomy" id="2093360"/>
    <lineage>
        <taxon>Bacteria</taxon>
        <taxon>Pseudomonadati</taxon>
        <taxon>Candidatus Hydrogenedentota</taxon>
        <taxon>Candidatus Abyssobacteria</taxon>
    </lineage>
</organism>
<dbReference type="EMBL" id="QZKU01000128">
    <property type="protein sequence ID" value="RJP16142.1"/>
    <property type="molecule type" value="Genomic_DNA"/>
</dbReference>
<keyword evidence="6 11" id="KW-0865">Zymogen</keyword>
<comment type="subcellular location">
    <subcellularLocation>
        <location evidence="11">Cell membrane</location>
        <topology evidence="11">Peripheral membrane protein</topology>
    </subcellularLocation>
</comment>
<feature type="transmembrane region" description="Helical" evidence="12">
    <location>
        <begin position="12"/>
        <end position="45"/>
    </location>
</feature>
<keyword evidence="12" id="KW-0812">Transmembrane</keyword>
<keyword evidence="5 11" id="KW-0472">Membrane</keyword>
<evidence type="ECO:0000256" key="6">
    <source>
        <dbReference type="ARBA" id="ARBA00023145"/>
    </source>
</evidence>
<comment type="function">
    <text evidence="11">Catalyzes the formation of phosphatidylethanolamine (PtdEtn) from phosphatidylserine (PtdSer).</text>
</comment>
<evidence type="ECO:0000256" key="8">
    <source>
        <dbReference type="ARBA" id="ARBA00023239"/>
    </source>
</evidence>
<feature type="site" description="Cleavage (non-hydrolytic); by autocatalysis" evidence="11">
    <location>
        <begin position="177"/>
        <end position="178"/>
    </location>
</feature>
<name>A0A3A4N9Q0_ABYX5</name>
<dbReference type="Proteomes" id="UP000265882">
    <property type="component" value="Unassembled WGS sequence"/>
</dbReference>
<evidence type="ECO:0000256" key="12">
    <source>
        <dbReference type="SAM" id="Phobius"/>
    </source>
</evidence>
<dbReference type="NCBIfam" id="NF003685">
    <property type="entry name" value="PRK05305.2-5"/>
    <property type="match status" value="1"/>
</dbReference>
<evidence type="ECO:0000313" key="13">
    <source>
        <dbReference type="EMBL" id="RJP16142.1"/>
    </source>
</evidence>
<accession>A0A3A4N9Q0</accession>
<keyword evidence="10 11" id="KW-0670">Pyruvate</keyword>
<dbReference type="AlphaFoldDB" id="A0A3A4N9Q0"/>
<evidence type="ECO:0000256" key="3">
    <source>
        <dbReference type="ARBA" id="ARBA00022793"/>
    </source>
</evidence>
<comment type="similarity">
    <text evidence="11">Belongs to the phosphatidylserine decarboxylase family. PSD-A subfamily.</text>
</comment>
<dbReference type="Pfam" id="PF02666">
    <property type="entry name" value="PS_Dcarbxylase"/>
    <property type="match status" value="1"/>
</dbReference>
<comment type="subunit">
    <text evidence="11">Heterodimer of a large membrane-associated beta subunit and a small pyruvoyl-containing alpha subunit.</text>
</comment>
<evidence type="ECO:0000256" key="9">
    <source>
        <dbReference type="ARBA" id="ARBA00023264"/>
    </source>
</evidence>
<dbReference type="NCBIfam" id="NF003678">
    <property type="entry name" value="PRK05305.1-2"/>
    <property type="match status" value="1"/>
</dbReference>
<keyword evidence="9 11" id="KW-1208">Phospholipid metabolism</keyword>
<dbReference type="GO" id="GO:0006646">
    <property type="term" value="P:phosphatidylethanolamine biosynthetic process"/>
    <property type="evidence" value="ECO:0007669"/>
    <property type="project" value="UniProtKB-UniRule"/>
</dbReference>
<evidence type="ECO:0000256" key="5">
    <source>
        <dbReference type="ARBA" id="ARBA00023136"/>
    </source>
</evidence>
<keyword evidence="7 11" id="KW-0594">Phospholipid biosynthesis</keyword>
<dbReference type="UniPathway" id="UPA00558">
    <property type="reaction ID" value="UER00616"/>
</dbReference>
<comment type="PTM">
    <text evidence="11">Is synthesized initially as an inactive proenzyme. Formation of the active enzyme involves a self-maturation process in which the active site pyruvoyl group is generated from an internal serine residue via an autocatalytic post-translational modification. Two non-identical subunits are generated from the proenzyme in this reaction, and the pyruvate is formed at the N-terminus of the alpha chain, which is derived from the carboxyl end of the proenzyme. The post-translation cleavage follows an unusual pathway, termed non-hydrolytic serinolysis, in which the side chain hydroxyl group of the serine supplies its oxygen atom to form the C-terminus of the beta chain, while the remainder of the serine residue undergoes an oxidative deamination to produce ammonia and the pyruvoyl prosthetic group on the alpha chain.</text>
</comment>
<reference evidence="13 14" key="1">
    <citation type="journal article" date="2017" name="ISME J.">
        <title>Energy and carbon metabolisms in a deep terrestrial subsurface fluid microbial community.</title>
        <authorList>
            <person name="Momper L."/>
            <person name="Jungbluth S.P."/>
            <person name="Lee M.D."/>
            <person name="Amend J.P."/>
        </authorList>
    </citation>
    <scope>NUCLEOTIDE SEQUENCE [LARGE SCALE GENOMIC DNA]</scope>
    <source>
        <strain evidence="13">SURF_5</strain>
    </source>
</reference>
<keyword evidence="3 11" id="KW-0210">Decarboxylase</keyword>
<feature type="modified residue" description="Pyruvic acid (Ser); by autocatalysis" evidence="11">
    <location>
        <position position="178"/>
    </location>
</feature>
<feature type="chain" id="PRO_5023473289" description="Phosphatidylserine decarboxylase alpha chain" evidence="11">
    <location>
        <begin position="178"/>
        <end position="216"/>
    </location>
</feature>
<comment type="pathway">
    <text evidence="11">Phospholipid metabolism; phosphatidylethanolamine biosynthesis; phosphatidylethanolamine from CDP-diacylglycerol: step 2/2.</text>
</comment>
<keyword evidence="4 11" id="KW-0443">Lipid metabolism</keyword>
<keyword evidence="1 11" id="KW-1003">Cell membrane</keyword>
<evidence type="ECO:0000256" key="7">
    <source>
        <dbReference type="ARBA" id="ARBA00023209"/>
    </source>
</evidence>
<dbReference type="InterPro" id="IPR033175">
    <property type="entry name" value="PSD-A"/>
</dbReference>
<comment type="cofactor">
    <cofactor evidence="11">
        <name>pyruvate</name>
        <dbReference type="ChEBI" id="CHEBI:15361"/>
    </cofactor>
    <text evidence="11">Binds 1 pyruvoyl group covalently per subunit.</text>
</comment>
<dbReference type="PANTHER" id="PTHR35809:SF1">
    <property type="entry name" value="ARCHAETIDYLSERINE DECARBOXYLASE PROENZYME-RELATED"/>
    <property type="match status" value="1"/>
</dbReference>
<keyword evidence="2 11" id="KW-0444">Lipid biosynthesis</keyword>
<dbReference type="InterPro" id="IPR003817">
    <property type="entry name" value="PS_Dcarbxylase"/>
</dbReference>
<dbReference type="EC" id="4.1.1.65" evidence="11"/>
<dbReference type="PANTHER" id="PTHR35809">
    <property type="entry name" value="ARCHAETIDYLSERINE DECARBOXYLASE PROENZYME-RELATED"/>
    <property type="match status" value="1"/>
</dbReference>
<keyword evidence="12" id="KW-1133">Transmembrane helix</keyword>
<feature type="active site" description="Schiff-base intermediate with substrate; via pyruvic acid" evidence="11">
    <location>
        <position position="178"/>
    </location>
</feature>
<dbReference type="HAMAP" id="MF_00664">
    <property type="entry name" value="PS_decarb_PSD_A"/>
    <property type="match status" value="1"/>
</dbReference>
<protein>
    <recommendedName>
        <fullName evidence="11">Phosphatidylserine decarboxylase proenzyme</fullName>
        <ecNumber evidence="11">4.1.1.65</ecNumber>
    </recommendedName>
    <component>
        <recommendedName>
            <fullName evidence="11">Phosphatidylserine decarboxylase alpha chain</fullName>
        </recommendedName>
    </component>
    <component>
        <recommendedName>
            <fullName evidence="11">Phosphatidylserine decarboxylase beta chain</fullName>
        </recommendedName>
    </component>
</protein>
<comment type="caution">
    <text evidence="13">The sequence shown here is derived from an EMBL/GenBank/DDBJ whole genome shotgun (WGS) entry which is preliminary data.</text>
</comment>
<evidence type="ECO:0000256" key="4">
    <source>
        <dbReference type="ARBA" id="ARBA00023098"/>
    </source>
</evidence>
<dbReference type="GO" id="GO:0004609">
    <property type="term" value="F:phosphatidylserine decarboxylase activity"/>
    <property type="evidence" value="ECO:0007669"/>
    <property type="project" value="UniProtKB-UniRule"/>
</dbReference>
<evidence type="ECO:0000256" key="11">
    <source>
        <dbReference type="HAMAP-Rule" id="MF_00664"/>
    </source>
</evidence>
<evidence type="ECO:0000256" key="1">
    <source>
        <dbReference type="ARBA" id="ARBA00022475"/>
    </source>
</evidence>
<comment type="catalytic activity">
    <reaction evidence="11">
        <text>a 1,2-diacyl-sn-glycero-3-phospho-L-serine + H(+) = a 1,2-diacyl-sn-glycero-3-phosphoethanolamine + CO2</text>
        <dbReference type="Rhea" id="RHEA:20828"/>
        <dbReference type="ChEBI" id="CHEBI:15378"/>
        <dbReference type="ChEBI" id="CHEBI:16526"/>
        <dbReference type="ChEBI" id="CHEBI:57262"/>
        <dbReference type="ChEBI" id="CHEBI:64612"/>
        <dbReference type="EC" id="4.1.1.65"/>
    </reaction>
</comment>
<evidence type="ECO:0000313" key="14">
    <source>
        <dbReference type="Proteomes" id="UP000265882"/>
    </source>
</evidence>